<dbReference type="PATRIC" id="fig|566551.4.peg.663"/>
<comment type="similarity">
    <text evidence="2">Belongs to the periplasmic pilus chaperone family.</text>
</comment>
<dbReference type="PRINTS" id="PR00969">
    <property type="entry name" value="CHAPERONPILI"/>
</dbReference>
<dbReference type="EMBL" id="ATDT01000004">
    <property type="protein sequence ID" value="EPF20125.1"/>
    <property type="molecule type" value="Genomic_DNA"/>
</dbReference>
<evidence type="ECO:0000256" key="1">
    <source>
        <dbReference type="ARBA" id="ARBA00004418"/>
    </source>
</evidence>
<dbReference type="InterPro" id="IPR016147">
    <property type="entry name" value="Pili_assmbl_chaperone_N"/>
</dbReference>
<proteinExistence type="inferred from homology"/>
<evidence type="ECO:0000313" key="10">
    <source>
        <dbReference type="Proteomes" id="UP000014585"/>
    </source>
</evidence>
<dbReference type="SUPFAM" id="SSF49354">
    <property type="entry name" value="PapD-like"/>
    <property type="match status" value="1"/>
</dbReference>
<evidence type="ECO:0000256" key="4">
    <source>
        <dbReference type="ARBA" id="ARBA00022729"/>
    </source>
</evidence>
<dbReference type="GO" id="GO:0030288">
    <property type="term" value="C:outer membrane-bounded periplasmic space"/>
    <property type="evidence" value="ECO:0007669"/>
    <property type="project" value="InterPro"/>
</dbReference>
<comment type="caution">
    <text evidence="9">The sequence shown here is derived from an EMBL/GenBank/DDBJ whole genome shotgun (WGS) entry which is preliminary data.</text>
</comment>
<dbReference type="STRING" id="566551.HMPREF0201_00725"/>
<dbReference type="InterPro" id="IPR050643">
    <property type="entry name" value="Periplasmic_pilus_chap"/>
</dbReference>
<name>S3J4J4_9ENTR</name>
<dbReference type="Pfam" id="PF02753">
    <property type="entry name" value="PapD_C"/>
    <property type="match status" value="1"/>
</dbReference>
<evidence type="ECO:0000313" key="9">
    <source>
        <dbReference type="EMBL" id="EPF20125.1"/>
    </source>
</evidence>
<dbReference type="InterPro" id="IPR001829">
    <property type="entry name" value="Pili_assmbl_chaperone_bac"/>
</dbReference>
<dbReference type="GO" id="GO:0071555">
    <property type="term" value="P:cell wall organization"/>
    <property type="evidence" value="ECO:0007669"/>
    <property type="project" value="InterPro"/>
</dbReference>
<organism evidence="9 10">
    <name type="scientific">Cedecea davisae DSM 4568</name>
    <dbReference type="NCBI Taxonomy" id="566551"/>
    <lineage>
        <taxon>Bacteria</taxon>
        <taxon>Pseudomonadati</taxon>
        <taxon>Pseudomonadota</taxon>
        <taxon>Gammaproteobacteria</taxon>
        <taxon>Enterobacterales</taxon>
        <taxon>Enterobacteriaceae</taxon>
        <taxon>Cedecea</taxon>
    </lineage>
</organism>
<dbReference type="InterPro" id="IPR036316">
    <property type="entry name" value="Pili_assmbl_chap_C_dom_sf"/>
</dbReference>
<dbReference type="SUPFAM" id="SSF49584">
    <property type="entry name" value="Periplasmic chaperone C-domain"/>
    <property type="match status" value="1"/>
</dbReference>
<dbReference type="Gene3D" id="2.60.40.10">
    <property type="entry name" value="Immunoglobulins"/>
    <property type="match status" value="2"/>
</dbReference>
<evidence type="ECO:0000259" key="7">
    <source>
        <dbReference type="Pfam" id="PF00345"/>
    </source>
</evidence>
<protein>
    <submittedName>
        <fullName evidence="9">Gram-negative pili assembly chaperone domain protein</fullName>
    </submittedName>
</protein>
<dbReference type="Pfam" id="PF00345">
    <property type="entry name" value="PapD_N"/>
    <property type="match status" value="1"/>
</dbReference>
<evidence type="ECO:0000256" key="3">
    <source>
        <dbReference type="ARBA" id="ARBA00022558"/>
    </source>
</evidence>
<keyword evidence="4" id="KW-0732">Signal</keyword>
<evidence type="ECO:0000256" key="5">
    <source>
        <dbReference type="ARBA" id="ARBA00022764"/>
    </source>
</evidence>
<dbReference type="OrthoDB" id="9131059at2"/>
<dbReference type="InterPro" id="IPR008962">
    <property type="entry name" value="PapD-like_sf"/>
</dbReference>
<dbReference type="InterPro" id="IPR013783">
    <property type="entry name" value="Ig-like_fold"/>
</dbReference>
<dbReference type="PANTHER" id="PTHR30251:SF11">
    <property type="entry name" value="CHAPERONE PROTEIN FIMC-RELATED"/>
    <property type="match status" value="1"/>
</dbReference>
<comment type="subcellular location">
    <subcellularLocation>
        <location evidence="1">Periplasm</location>
    </subcellularLocation>
</comment>
<dbReference type="HOGENOM" id="CLU_070768_2_1_6"/>
<evidence type="ECO:0000256" key="6">
    <source>
        <dbReference type="ARBA" id="ARBA00023186"/>
    </source>
</evidence>
<feature type="domain" description="Pili assembly chaperone C-terminal" evidence="8">
    <location>
        <begin position="175"/>
        <end position="230"/>
    </location>
</feature>
<dbReference type="PANTHER" id="PTHR30251">
    <property type="entry name" value="PILUS ASSEMBLY CHAPERONE"/>
    <property type="match status" value="1"/>
</dbReference>
<accession>S3J4J4</accession>
<keyword evidence="6" id="KW-0143">Chaperone</keyword>
<dbReference type="InterPro" id="IPR016148">
    <property type="entry name" value="Pili_assmbl_chaperone_C"/>
</dbReference>
<reference evidence="9 10" key="1">
    <citation type="submission" date="2013-04" db="EMBL/GenBank/DDBJ databases">
        <authorList>
            <person name="Weinstock G."/>
            <person name="Sodergren E."/>
            <person name="Lobos E.A."/>
            <person name="Fulton L."/>
            <person name="Fulton R."/>
            <person name="Courtney L."/>
            <person name="Fronick C."/>
            <person name="O'Laughlin M."/>
            <person name="Godfrey J."/>
            <person name="Wilson R.M."/>
            <person name="Miner T."/>
            <person name="Farmer C."/>
            <person name="Delehaunty K."/>
            <person name="Cordes M."/>
            <person name="Minx P."/>
            <person name="Tomlinson C."/>
            <person name="Chen J."/>
            <person name="Wollam A."/>
            <person name="Pepin K.H."/>
            <person name="Palsikar V.B."/>
            <person name="Zhang X."/>
            <person name="Suruliraj S."/>
            <person name="Perna N.T."/>
            <person name="Plunkett G."/>
            <person name="Warren W."/>
            <person name="Mitreva M."/>
            <person name="Mardis E.R."/>
            <person name="Wilson R.K."/>
        </authorList>
    </citation>
    <scope>NUCLEOTIDE SEQUENCE [LARGE SCALE GENOMIC DNA]</scope>
    <source>
        <strain evidence="9 10">DSM 4568</strain>
    </source>
</reference>
<sequence>MVINMTLTRFFQRKAGALLLSFFSVLPLGAQAGGIVLGGTRIIYPLDSRQQPVSVRNTDDKTTFLVQSWVEGADGQKSKDFVVTPPLYTGGPGNENMLRLVRTGGELPRDRESLYYFNAKAIPSVDKKALEGKSALILAVVTRVKLFVRPEGLKPRPEAAPAELRFRLNGQKVTVHNPTPYYLTLTDIKAGRTPLADTMVSPLSDSSIALPPGAGSDITFSTINDYGGISTPQKGVMQ</sequence>
<dbReference type="Proteomes" id="UP000014585">
    <property type="component" value="Unassembled WGS sequence"/>
</dbReference>
<dbReference type="AlphaFoldDB" id="S3J4J4"/>
<gene>
    <name evidence="9" type="ORF">HMPREF0201_00725</name>
</gene>
<evidence type="ECO:0000259" key="8">
    <source>
        <dbReference type="Pfam" id="PF02753"/>
    </source>
</evidence>
<evidence type="ECO:0000256" key="2">
    <source>
        <dbReference type="ARBA" id="ARBA00007399"/>
    </source>
</evidence>
<keyword evidence="3" id="KW-1029">Fimbrium biogenesis</keyword>
<keyword evidence="5" id="KW-0574">Periplasm</keyword>
<feature type="domain" description="Pili assembly chaperone N-terminal" evidence="7">
    <location>
        <begin position="34"/>
        <end position="154"/>
    </location>
</feature>